<dbReference type="GO" id="GO:0003677">
    <property type="term" value="F:DNA binding"/>
    <property type="evidence" value="ECO:0007669"/>
    <property type="project" value="InterPro"/>
</dbReference>
<proteinExistence type="predicted"/>
<dbReference type="PANTHER" id="PTHR13100">
    <property type="entry name" value="CELL GROWTH-REGULATING NUCLEOLAR PROTEIN LYAR"/>
    <property type="match status" value="1"/>
</dbReference>
<keyword evidence="2" id="KW-0539">Nucleus</keyword>
<feature type="compositionally biased region" description="Polar residues" evidence="3">
    <location>
        <begin position="64"/>
        <end position="85"/>
    </location>
</feature>
<evidence type="ECO:0000256" key="1">
    <source>
        <dbReference type="ARBA" id="ARBA00004123"/>
    </source>
</evidence>
<reference evidence="5 6" key="1">
    <citation type="journal article" date="2020" name="Mol. Plant">
        <title>The Chromosome-Based Rubber Tree Genome Provides New Insights into Spurge Genome Evolution and Rubber Biosynthesis.</title>
        <authorList>
            <person name="Liu J."/>
            <person name="Shi C."/>
            <person name="Shi C.C."/>
            <person name="Li W."/>
            <person name="Zhang Q.J."/>
            <person name="Zhang Y."/>
            <person name="Li K."/>
            <person name="Lu H.F."/>
            <person name="Shi C."/>
            <person name="Zhu S.T."/>
            <person name="Xiao Z.Y."/>
            <person name="Nan H."/>
            <person name="Yue Y."/>
            <person name="Zhu X.G."/>
            <person name="Wu Y."/>
            <person name="Hong X.N."/>
            <person name="Fan G.Y."/>
            <person name="Tong Y."/>
            <person name="Zhang D."/>
            <person name="Mao C.L."/>
            <person name="Liu Y.L."/>
            <person name="Hao S.J."/>
            <person name="Liu W.Q."/>
            <person name="Lv M.Q."/>
            <person name="Zhang H.B."/>
            <person name="Liu Y."/>
            <person name="Hu-Tang G.R."/>
            <person name="Wang J.P."/>
            <person name="Wang J.H."/>
            <person name="Sun Y.H."/>
            <person name="Ni S.B."/>
            <person name="Chen W.B."/>
            <person name="Zhang X.C."/>
            <person name="Jiao Y.N."/>
            <person name="Eichler E.E."/>
            <person name="Li G.H."/>
            <person name="Liu X."/>
            <person name="Gao L.Z."/>
        </authorList>
    </citation>
    <scope>NUCLEOTIDE SEQUENCE [LARGE SCALE GENOMIC DNA]</scope>
    <source>
        <strain evidence="6">cv. GT1</strain>
        <tissue evidence="5">Leaf</tissue>
    </source>
</reference>
<name>A0A6A6L9B4_HEVBR</name>
<evidence type="ECO:0000256" key="3">
    <source>
        <dbReference type="SAM" id="MobiDB-lite"/>
    </source>
</evidence>
<protein>
    <recommendedName>
        <fullName evidence="4">Cell growth-regulating nucleolar protein-like winged helix domain-containing protein</fullName>
    </recommendedName>
</protein>
<dbReference type="PANTHER" id="PTHR13100:SF10">
    <property type="entry name" value="CELL GROWTH-REGULATING NUCLEOLAR PROTEIN"/>
    <property type="match status" value="1"/>
</dbReference>
<dbReference type="EMBL" id="JAAGAX010000012">
    <property type="protein sequence ID" value="KAF2297554.1"/>
    <property type="molecule type" value="Genomic_DNA"/>
</dbReference>
<dbReference type="GO" id="GO:0000122">
    <property type="term" value="P:negative regulation of transcription by RNA polymerase II"/>
    <property type="evidence" value="ECO:0007669"/>
    <property type="project" value="TreeGrafter"/>
</dbReference>
<comment type="subcellular location">
    <subcellularLocation>
        <location evidence="1">Nucleus</location>
    </subcellularLocation>
</comment>
<dbReference type="Gene3D" id="3.30.160.60">
    <property type="entry name" value="Classic Zinc Finger"/>
    <property type="match status" value="1"/>
</dbReference>
<keyword evidence="6" id="KW-1185">Reference proteome</keyword>
<gene>
    <name evidence="5" type="ORF">GH714_038690</name>
</gene>
<organism evidence="5 6">
    <name type="scientific">Hevea brasiliensis</name>
    <name type="common">Para rubber tree</name>
    <name type="synonym">Siphonia brasiliensis</name>
    <dbReference type="NCBI Taxonomy" id="3981"/>
    <lineage>
        <taxon>Eukaryota</taxon>
        <taxon>Viridiplantae</taxon>
        <taxon>Streptophyta</taxon>
        <taxon>Embryophyta</taxon>
        <taxon>Tracheophyta</taxon>
        <taxon>Spermatophyta</taxon>
        <taxon>Magnoliopsida</taxon>
        <taxon>eudicotyledons</taxon>
        <taxon>Gunneridae</taxon>
        <taxon>Pentapetalae</taxon>
        <taxon>rosids</taxon>
        <taxon>fabids</taxon>
        <taxon>Malpighiales</taxon>
        <taxon>Euphorbiaceae</taxon>
        <taxon>Crotonoideae</taxon>
        <taxon>Micrandreae</taxon>
        <taxon>Hevea</taxon>
    </lineage>
</organism>
<feature type="domain" description="Cell growth-regulating nucleolar protein-like winged helix" evidence="4">
    <location>
        <begin position="86"/>
        <end position="122"/>
    </location>
</feature>
<dbReference type="FunFam" id="3.30.160.60:FF:001583">
    <property type="entry name" value="UBP1-associated proteins 1C"/>
    <property type="match status" value="1"/>
</dbReference>
<dbReference type="InterPro" id="IPR036236">
    <property type="entry name" value="Znf_C2H2_sf"/>
</dbReference>
<comment type="caution">
    <text evidence="5">The sequence shown here is derived from an EMBL/GenBank/DDBJ whole genome shotgun (WGS) entry which is preliminary data.</text>
</comment>
<dbReference type="Proteomes" id="UP000467840">
    <property type="component" value="Chromosome 18"/>
</dbReference>
<dbReference type="GO" id="GO:0005730">
    <property type="term" value="C:nucleolus"/>
    <property type="evidence" value="ECO:0007669"/>
    <property type="project" value="TreeGrafter"/>
</dbReference>
<evidence type="ECO:0000259" key="4">
    <source>
        <dbReference type="Pfam" id="PF25879"/>
    </source>
</evidence>
<evidence type="ECO:0000256" key="2">
    <source>
        <dbReference type="ARBA" id="ARBA00023242"/>
    </source>
</evidence>
<evidence type="ECO:0000313" key="6">
    <source>
        <dbReference type="Proteomes" id="UP000467840"/>
    </source>
</evidence>
<evidence type="ECO:0000313" key="5">
    <source>
        <dbReference type="EMBL" id="KAF2297554.1"/>
    </source>
</evidence>
<dbReference type="InterPro" id="IPR058719">
    <property type="entry name" value="WHD_LYAR"/>
</dbReference>
<dbReference type="Pfam" id="PF25879">
    <property type="entry name" value="WHD_LYAR"/>
    <property type="match status" value="1"/>
</dbReference>
<accession>A0A6A6L9B4</accession>
<dbReference type="GO" id="GO:0006364">
    <property type="term" value="P:rRNA processing"/>
    <property type="evidence" value="ECO:0007669"/>
    <property type="project" value="TreeGrafter"/>
</dbReference>
<dbReference type="InterPro" id="IPR039999">
    <property type="entry name" value="LYAR"/>
</dbReference>
<sequence>MVRLLNPKNTKQQPDIDINIGLSQHPPWFCCLCNTKATSKQTLLLHGDGKKHRAKARAFHAAKLQQTRQTESAQDKTAMNGTPQMNPDGVLKMKKLKKLVLKSLQESGITEGETQSVECLSKRSIQVPGSVLMAICQAGGKRLKYEQFDCVEDICLLIASSNCMELDVRFVLDKQFWGPFVACAII</sequence>
<feature type="region of interest" description="Disordered" evidence="3">
    <location>
        <begin position="63"/>
        <end position="87"/>
    </location>
</feature>
<dbReference type="AlphaFoldDB" id="A0A6A6L9B4"/>
<dbReference type="SUPFAM" id="SSF57667">
    <property type="entry name" value="beta-beta-alpha zinc fingers"/>
    <property type="match status" value="1"/>
</dbReference>